<dbReference type="EMBL" id="UOGI01000190">
    <property type="protein sequence ID" value="VAX33622.1"/>
    <property type="molecule type" value="Genomic_DNA"/>
</dbReference>
<dbReference type="AlphaFoldDB" id="A0A3B1CYV6"/>
<sequence length="215" mass="23597">MERITLSAEHRTEAGKGIARSLRRQGYMPAVIYRAGKSTPIKLKKQDIVNFLNSTMGEQVMVNLQFSDGNLRLALLKDYQVDPVKGELLHTDFYEVSLKERVRVTVSIVLTGEPVGVKKEGGILQQAHSEVEVECLPDVIPSHLEIDVSGLKVGHSLHVSDLSLQEGIKVFDTPEEVIATVIAPTMEVEAVASEEAEAAEPEVIKKGKKEEAEEG</sequence>
<feature type="domain" description="Large ribosomal subunit protein bL25 L25" evidence="6">
    <location>
        <begin position="6"/>
        <end position="93"/>
    </location>
</feature>
<keyword evidence="3 8" id="KW-0689">Ribosomal protein</keyword>
<dbReference type="Pfam" id="PF01386">
    <property type="entry name" value="Ribosomal_L25p"/>
    <property type="match status" value="1"/>
</dbReference>
<organism evidence="8">
    <name type="scientific">hydrothermal vent metagenome</name>
    <dbReference type="NCBI Taxonomy" id="652676"/>
    <lineage>
        <taxon>unclassified sequences</taxon>
        <taxon>metagenomes</taxon>
        <taxon>ecological metagenomes</taxon>
    </lineage>
</organism>
<evidence type="ECO:0000313" key="8">
    <source>
        <dbReference type="EMBL" id="VAX33622.1"/>
    </source>
</evidence>
<dbReference type="GO" id="GO:0022625">
    <property type="term" value="C:cytosolic large ribosomal subunit"/>
    <property type="evidence" value="ECO:0007669"/>
    <property type="project" value="TreeGrafter"/>
</dbReference>
<dbReference type="CDD" id="cd00495">
    <property type="entry name" value="Ribosomal_L25_TL5_CTC"/>
    <property type="match status" value="1"/>
</dbReference>
<dbReference type="InterPro" id="IPR029751">
    <property type="entry name" value="Ribosomal_L25_dom"/>
</dbReference>
<dbReference type="InterPro" id="IPR020056">
    <property type="entry name" value="Rbsml_bL25/Gln-tRNA_synth_N"/>
</dbReference>
<keyword evidence="1" id="KW-0699">rRNA-binding</keyword>
<feature type="region of interest" description="Disordered" evidence="5">
    <location>
        <begin position="192"/>
        <end position="215"/>
    </location>
</feature>
<reference evidence="8" key="1">
    <citation type="submission" date="2018-06" db="EMBL/GenBank/DDBJ databases">
        <authorList>
            <person name="Zhirakovskaya E."/>
        </authorList>
    </citation>
    <scope>NUCLEOTIDE SEQUENCE</scope>
</reference>
<accession>A0A3B1CYV6</accession>
<dbReference type="InterPro" id="IPR037121">
    <property type="entry name" value="Ribosomal_bL25_C"/>
</dbReference>
<dbReference type="PANTHER" id="PTHR33284:SF1">
    <property type="entry name" value="RIBOSOMAL PROTEIN L25_GLN-TRNA SYNTHETASE, ANTI-CODON-BINDING DOMAIN-CONTAINING PROTEIN"/>
    <property type="match status" value="1"/>
</dbReference>
<evidence type="ECO:0000256" key="5">
    <source>
        <dbReference type="SAM" id="MobiDB-lite"/>
    </source>
</evidence>
<dbReference type="Gene3D" id="2.170.120.20">
    <property type="entry name" value="Ribosomal protein L25, beta domain"/>
    <property type="match status" value="1"/>
</dbReference>
<name>A0A3B1CYV6_9ZZZZ</name>
<keyword evidence="2" id="KW-0694">RNA-binding</keyword>
<feature type="domain" description="Large ribosomal subunit protein bL25 beta" evidence="7">
    <location>
        <begin position="102"/>
        <end position="184"/>
    </location>
</feature>
<evidence type="ECO:0000256" key="3">
    <source>
        <dbReference type="ARBA" id="ARBA00022980"/>
    </source>
</evidence>
<evidence type="ECO:0000256" key="4">
    <source>
        <dbReference type="ARBA" id="ARBA00023274"/>
    </source>
</evidence>
<dbReference type="InterPro" id="IPR020930">
    <property type="entry name" value="Ribosomal_uL5_bac-type"/>
</dbReference>
<evidence type="ECO:0000259" key="7">
    <source>
        <dbReference type="Pfam" id="PF14693"/>
    </source>
</evidence>
<evidence type="ECO:0000256" key="2">
    <source>
        <dbReference type="ARBA" id="ARBA00022884"/>
    </source>
</evidence>
<dbReference type="GO" id="GO:0003735">
    <property type="term" value="F:structural constituent of ribosome"/>
    <property type="evidence" value="ECO:0007669"/>
    <property type="project" value="InterPro"/>
</dbReference>
<proteinExistence type="inferred from homology"/>
<dbReference type="NCBIfam" id="TIGR00731">
    <property type="entry name" value="bL25_bact_ctc"/>
    <property type="match status" value="1"/>
</dbReference>
<dbReference type="Pfam" id="PF14693">
    <property type="entry name" value="Ribosomal_TL5_C"/>
    <property type="match status" value="1"/>
</dbReference>
<dbReference type="Gene3D" id="2.40.240.10">
    <property type="entry name" value="Ribosomal Protein L25, Chain P"/>
    <property type="match status" value="1"/>
</dbReference>
<keyword evidence="4" id="KW-0687">Ribonucleoprotein</keyword>
<dbReference type="SUPFAM" id="SSF50715">
    <property type="entry name" value="Ribosomal protein L25-like"/>
    <property type="match status" value="1"/>
</dbReference>
<feature type="compositionally biased region" description="Basic and acidic residues" evidence="5">
    <location>
        <begin position="202"/>
        <end position="215"/>
    </location>
</feature>
<dbReference type="InterPro" id="IPR001021">
    <property type="entry name" value="Ribosomal_bL25_long"/>
</dbReference>
<dbReference type="InterPro" id="IPR011035">
    <property type="entry name" value="Ribosomal_bL25/Gln-tRNA_synth"/>
</dbReference>
<dbReference type="GO" id="GO:0008097">
    <property type="term" value="F:5S rRNA binding"/>
    <property type="evidence" value="ECO:0007669"/>
    <property type="project" value="InterPro"/>
</dbReference>
<dbReference type="HAMAP" id="MF_01334">
    <property type="entry name" value="Ribosomal_bL25_CTC"/>
    <property type="match status" value="1"/>
</dbReference>
<protein>
    <submittedName>
        <fullName evidence="8">LSU ribosomal protein L25p</fullName>
    </submittedName>
</protein>
<evidence type="ECO:0000256" key="1">
    <source>
        <dbReference type="ARBA" id="ARBA00022730"/>
    </source>
</evidence>
<evidence type="ECO:0000259" key="6">
    <source>
        <dbReference type="Pfam" id="PF01386"/>
    </source>
</evidence>
<dbReference type="PANTHER" id="PTHR33284">
    <property type="entry name" value="RIBOSOMAL PROTEIN L25/GLN-TRNA SYNTHETASE, ANTI-CODON-BINDING DOMAIN-CONTAINING PROTEIN"/>
    <property type="match status" value="1"/>
</dbReference>
<gene>
    <name evidence="8" type="ORF">MNBD_NITROSPIRAE03-335</name>
</gene>
<dbReference type="InterPro" id="IPR020057">
    <property type="entry name" value="Ribosomal_bL25_b-dom"/>
</dbReference>
<dbReference type="GO" id="GO:0006412">
    <property type="term" value="P:translation"/>
    <property type="evidence" value="ECO:0007669"/>
    <property type="project" value="InterPro"/>
</dbReference>